<accession>A0AAP4BU77</accession>
<proteinExistence type="predicted"/>
<keyword evidence="11" id="KW-1185">Reference proteome</keyword>
<dbReference type="EMBL" id="JASNVK010000003">
    <property type="protein sequence ID" value="MDK4300163.1"/>
    <property type="molecule type" value="Genomic_DNA"/>
</dbReference>
<feature type="region of interest" description="Disordered" evidence="6">
    <location>
        <begin position="100"/>
        <end position="136"/>
    </location>
</feature>
<keyword evidence="2" id="KW-0201">Cytochrome c-type biogenesis</keyword>
<evidence type="ECO:0000256" key="4">
    <source>
        <dbReference type="ARBA" id="ARBA00023157"/>
    </source>
</evidence>
<comment type="subcellular location">
    <subcellularLocation>
        <location evidence="1">Cell envelope</location>
    </subcellularLocation>
</comment>
<keyword evidence="5" id="KW-0676">Redox-active center</keyword>
<evidence type="ECO:0000259" key="7">
    <source>
        <dbReference type="PROSITE" id="PS51352"/>
    </source>
</evidence>
<gene>
    <name evidence="8" type="ORF">QPX45_02680</name>
    <name evidence="9" type="ORF">QPX54_08425</name>
</gene>
<name>A0AAP4BU77_9CORY</name>
<evidence type="ECO:0000256" key="6">
    <source>
        <dbReference type="SAM" id="MobiDB-lite"/>
    </source>
</evidence>
<evidence type="ECO:0000313" key="9">
    <source>
        <dbReference type="EMBL" id="MDK4326525.1"/>
    </source>
</evidence>
<protein>
    <submittedName>
        <fullName evidence="9">TlpA disulfide reductase family protein</fullName>
    </submittedName>
</protein>
<feature type="region of interest" description="Disordered" evidence="6">
    <location>
        <begin position="35"/>
        <end position="65"/>
    </location>
</feature>
<evidence type="ECO:0000256" key="5">
    <source>
        <dbReference type="ARBA" id="ARBA00023284"/>
    </source>
</evidence>
<dbReference type="Gene3D" id="3.40.30.10">
    <property type="entry name" value="Glutaredoxin"/>
    <property type="match status" value="1"/>
</dbReference>
<comment type="caution">
    <text evidence="9">The sequence shown here is derived from an EMBL/GenBank/DDBJ whole genome shotgun (WGS) entry which is preliminary data.</text>
</comment>
<organism evidence="9 10">
    <name type="scientific">Corynebacterium propinquum</name>
    <dbReference type="NCBI Taxonomy" id="43769"/>
    <lineage>
        <taxon>Bacteria</taxon>
        <taxon>Bacillati</taxon>
        <taxon>Actinomycetota</taxon>
        <taxon>Actinomycetes</taxon>
        <taxon>Mycobacteriales</taxon>
        <taxon>Corynebacteriaceae</taxon>
        <taxon>Corynebacterium</taxon>
    </lineage>
</organism>
<evidence type="ECO:0000256" key="2">
    <source>
        <dbReference type="ARBA" id="ARBA00022748"/>
    </source>
</evidence>
<dbReference type="EMBL" id="JASNVP010000007">
    <property type="protein sequence ID" value="MDK4326525.1"/>
    <property type="molecule type" value="Genomic_DNA"/>
</dbReference>
<sequence length="251" mass="26099">MNKQTALALISVIALVLSVAVGFGAYTLLSGNSDGSAVDAADAGDGGRANQSGNEATGAGSDADRASGALDLAGIERPACPSPAVPGVGLELPCLSEHETAPASGVGKSTEPGSTEQDSAEQGSAERSSIDQDGANNAQDDAVTIVNMWAWWCQPCREEIPYLEEVQKQHPEWQIVGVHADQNAKNGAGMLDEMGVDFVSYQDSHNKFATELGLPGVIPITIVYVGDTQKKVFAQPFRSADEIIESIEGVV</sequence>
<dbReference type="GO" id="GO:0030313">
    <property type="term" value="C:cell envelope"/>
    <property type="evidence" value="ECO:0007669"/>
    <property type="project" value="UniProtKB-SubCell"/>
</dbReference>
<keyword evidence="3" id="KW-0735">Signal-anchor</keyword>
<dbReference type="Proteomes" id="UP001226160">
    <property type="component" value="Unassembled WGS sequence"/>
</dbReference>
<dbReference type="CDD" id="cd02966">
    <property type="entry name" value="TlpA_like_family"/>
    <property type="match status" value="1"/>
</dbReference>
<dbReference type="GO" id="GO:0016491">
    <property type="term" value="F:oxidoreductase activity"/>
    <property type="evidence" value="ECO:0007669"/>
    <property type="project" value="InterPro"/>
</dbReference>
<evidence type="ECO:0000256" key="3">
    <source>
        <dbReference type="ARBA" id="ARBA00022968"/>
    </source>
</evidence>
<dbReference type="AlphaFoldDB" id="A0AAP4BU77"/>
<dbReference type="Pfam" id="PF08534">
    <property type="entry name" value="Redoxin"/>
    <property type="match status" value="1"/>
</dbReference>
<dbReference type="PANTHER" id="PTHR42852">
    <property type="entry name" value="THIOL:DISULFIDE INTERCHANGE PROTEIN DSBE"/>
    <property type="match status" value="1"/>
</dbReference>
<keyword evidence="4" id="KW-1015">Disulfide bond</keyword>
<dbReference type="SUPFAM" id="SSF52833">
    <property type="entry name" value="Thioredoxin-like"/>
    <property type="match status" value="1"/>
</dbReference>
<dbReference type="InterPro" id="IPR013766">
    <property type="entry name" value="Thioredoxin_domain"/>
</dbReference>
<dbReference type="PANTHER" id="PTHR42852:SF6">
    <property type="entry name" value="THIOL:DISULFIDE INTERCHANGE PROTEIN DSBE"/>
    <property type="match status" value="1"/>
</dbReference>
<reference evidence="9 11" key="1">
    <citation type="submission" date="2023-05" db="EMBL/GenBank/DDBJ databases">
        <title>Metabolic capabilities are highly conserved among human nasal-associated Corynebacterium species in pangenomic analyses.</title>
        <authorList>
            <person name="Tran T.H."/>
            <person name="Roberts A.Q."/>
            <person name="Escapa I.F."/>
            <person name="Gao W."/>
            <person name="Conlan S."/>
            <person name="Kong H."/>
            <person name="Segre J.A."/>
            <person name="Kelly M.S."/>
            <person name="Lemon K.P."/>
        </authorList>
    </citation>
    <scope>NUCLEOTIDE SEQUENCE</scope>
    <source>
        <strain evidence="9">KPL2654</strain>
        <strain evidence="8 11">KPL2811</strain>
    </source>
</reference>
<evidence type="ECO:0000313" key="11">
    <source>
        <dbReference type="Proteomes" id="UP001243856"/>
    </source>
</evidence>
<dbReference type="RefSeq" id="WP_126844330.1">
    <property type="nucleotide sequence ID" value="NZ_CABIYR010000006.1"/>
</dbReference>
<dbReference type="InterPro" id="IPR050553">
    <property type="entry name" value="Thioredoxin_ResA/DsbE_sf"/>
</dbReference>
<dbReference type="PROSITE" id="PS51352">
    <property type="entry name" value="THIOREDOXIN_2"/>
    <property type="match status" value="1"/>
</dbReference>
<keyword evidence="3" id="KW-0812">Transmembrane</keyword>
<feature type="compositionally biased region" description="Polar residues" evidence="6">
    <location>
        <begin position="111"/>
        <end position="127"/>
    </location>
</feature>
<evidence type="ECO:0000313" key="10">
    <source>
        <dbReference type="Proteomes" id="UP001226160"/>
    </source>
</evidence>
<dbReference type="Proteomes" id="UP001243856">
    <property type="component" value="Unassembled WGS sequence"/>
</dbReference>
<dbReference type="InterPro" id="IPR036249">
    <property type="entry name" value="Thioredoxin-like_sf"/>
</dbReference>
<evidence type="ECO:0000256" key="1">
    <source>
        <dbReference type="ARBA" id="ARBA00004196"/>
    </source>
</evidence>
<dbReference type="GO" id="GO:0017004">
    <property type="term" value="P:cytochrome complex assembly"/>
    <property type="evidence" value="ECO:0007669"/>
    <property type="project" value="UniProtKB-KW"/>
</dbReference>
<feature type="compositionally biased region" description="Low complexity" evidence="6">
    <location>
        <begin position="56"/>
        <end position="65"/>
    </location>
</feature>
<dbReference type="InterPro" id="IPR013740">
    <property type="entry name" value="Redoxin"/>
</dbReference>
<evidence type="ECO:0000313" key="8">
    <source>
        <dbReference type="EMBL" id="MDK4300163.1"/>
    </source>
</evidence>
<feature type="domain" description="Thioredoxin" evidence="7">
    <location>
        <begin position="95"/>
        <end position="251"/>
    </location>
</feature>